<dbReference type="AlphaFoldDB" id="A0A2P5CV41"/>
<reference evidence="3" key="1">
    <citation type="submission" date="2016-06" db="EMBL/GenBank/DDBJ databases">
        <title>Parallel loss of symbiosis genes in relatives of nitrogen-fixing non-legume Parasponia.</title>
        <authorList>
            <person name="Van Velzen R."/>
            <person name="Holmer R."/>
            <person name="Bu F."/>
            <person name="Rutten L."/>
            <person name="Van Zeijl A."/>
            <person name="Liu W."/>
            <person name="Santuari L."/>
            <person name="Cao Q."/>
            <person name="Sharma T."/>
            <person name="Shen D."/>
            <person name="Roswanjaya Y."/>
            <person name="Wardhani T."/>
            <person name="Kalhor M.S."/>
            <person name="Jansen J."/>
            <person name="Van den Hoogen J."/>
            <person name="Gungor B."/>
            <person name="Hartog M."/>
            <person name="Hontelez J."/>
            <person name="Verver J."/>
            <person name="Yang W.-C."/>
            <person name="Schijlen E."/>
            <person name="Repin R."/>
            <person name="Schilthuizen M."/>
            <person name="Schranz E."/>
            <person name="Heidstra R."/>
            <person name="Miyata K."/>
            <person name="Fedorova E."/>
            <person name="Kohlen W."/>
            <person name="Bisseling T."/>
            <person name="Smit S."/>
            <person name="Geurts R."/>
        </authorList>
    </citation>
    <scope>NUCLEOTIDE SEQUENCE [LARGE SCALE GENOMIC DNA]</scope>
    <source>
        <strain evidence="3">cv. WU1-14</strain>
    </source>
</reference>
<organism evidence="2 3">
    <name type="scientific">Parasponia andersonii</name>
    <name type="common">Sponia andersonii</name>
    <dbReference type="NCBI Taxonomy" id="3476"/>
    <lineage>
        <taxon>Eukaryota</taxon>
        <taxon>Viridiplantae</taxon>
        <taxon>Streptophyta</taxon>
        <taxon>Embryophyta</taxon>
        <taxon>Tracheophyta</taxon>
        <taxon>Spermatophyta</taxon>
        <taxon>Magnoliopsida</taxon>
        <taxon>eudicotyledons</taxon>
        <taxon>Gunneridae</taxon>
        <taxon>Pentapetalae</taxon>
        <taxon>rosids</taxon>
        <taxon>fabids</taxon>
        <taxon>Rosales</taxon>
        <taxon>Cannabaceae</taxon>
        <taxon>Parasponia</taxon>
    </lineage>
</organism>
<protein>
    <submittedName>
        <fullName evidence="2">Uncharacterized protein</fullName>
    </submittedName>
</protein>
<keyword evidence="3" id="KW-1185">Reference proteome</keyword>
<dbReference type="Proteomes" id="UP000237105">
    <property type="component" value="Unassembled WGS sequence"/>
</dbReference>
<evidence type="ECO:0000256" key="1">
    <source>
        <dbReference type="SAM" id="MobiDB-lite"/>
    </source>
</evidence>
<comment type="caution">
    <text evidence="2">The sequence shown here is derived from an EMBL/GenBank/DDBJ whole genome shotgun (WGS) entry which is preliminary data.</text>
</comment>
<sequence length="51" mass="5726">LAHIHPRSTSTSFGTMPLLLLLPPHFAPPPRPQLTRQVDENEEIEDKNLGL</sequence>
<gene>
    <name evidence="2" type="ORF">PanWU01x14_121040</name>
</gene>
<feature type="region of interest" description="Disordered" evidence="1">
    <location>
        <begin position="24"/>
        <end position="51"/>
    </location>
</feature>
<proteinExistence type="predicted"/>
<evidence type="ECO:0000313" key="2">
    <source>
        <dbReference type="EMBL" id="PON64927.1"/>
    </source>
</evidence>
<dbReference type="EMBL" id="JXTB01000092">
    <property type="protein sequence ID" value="PON64927.1"/>
    <property type="molecule type" value="Genomic_DNA"/>
</dbReference>
<accession>A0A2P5CV41</accession>
<name>A0A2P5CV41_PARAD</name>
<feature type="non-terminal residue" evidence="2">
    <location>
        <position position="1"/>
    </location>
</feature>
<evidence type="ECO:0000313" key="3">
    <source>
        <dbReference type="Proteomes" id="UP000237105"/>
    </source>
</evidence>